<gene>
    <name evidence="4" type="primary">gldL</name>
    <name evidence="4" type="ORF">ESW18_07250</name>
    <name evidence="3" type="ORF">LV84_00913</name>
</gene>
<sequence>MASNSNSFSAKFYSSIMPKVYGIGAAVVILGAMFKILDWQFANLMIGVGLSTEALIFFLSAFEPRSEEVDWSKVYPELAGDAPSAPRAQRVVAAGGDQVSQKLDEMLANAKVGPELIESLGKGMQNLATSAQKMGNLSDAAVATNEYATNVKSAAKTLVDMNASYSKTAAALTEMASASQDAKAYHTQVVTVTKNLSALNSVYEMELQDANSHVKTLNRFYANMTAAMEGLTEAGKETQAFKTELSKLNQNVSSLNKIYGGMLSAMKG</sequence>
<evidence type="ECO:0000313" key="5">
    <source>
        <dbReference type="Proteomes" id="UP000249115"/>
    </source>
</evidence>
<dbReference type="RefSeq" id="WP_086499308.1">
    <property type="nucleotide sequence ID" value="NZ_MSSV01000003.1"/>
</dbReference>
<protein>
    <submittedName>
        <fullName evidence="4">Gliding motility protein GldL</fullName>
    </submittedName>
    <submittedName>
        <fullName evidence="3">Gliding motility-associated protein GldL</fullName>
    </submittedName>
</protein>
<reference evidence="4 6" key="2">
    <citation type="submission" date="2019-08" db="EMBL/GenBank/DDBJ databases">
        <title>Genome of Algoriphagus ratkowskyi IC026.</title>
        <authorList>
            <person name="Bowman J.P."/>
        </authorList>
    </citation>
    <scope>NUCLEOTIDE SEQUENCE [LARGE SCALE GENOMIC DNA]</scope>
    <source>
        <strain evidence="4 6">IC026</strain>
    </source>
</reference>
<evidence type="ECO:0000259" key="2">
    <source>
        <dbReference type="Pfam" id="PF22827"/>
    </source>
</evidence>
<feature type="transmembrane region" description="Helical" evidence="1">
    <location>
        <begin position="20"/>
        <end position="37"/>
    </location>
</feature>
<evidence type="ECO:0000313" key="3">
    <source>
        <dbReference type="EMBL" id="PZX59704.1"/>
    </source>
</evidence>
<dbReference type="EMBL" id="QKZU01000003">
    <property type="protein sequence ID" value="PZX59704.1"/>
    <property type="molecule type" value="Genomic_DNA"/>
</dbReference>
<comment type="caution">
    <text evidence="3">The sequence shown here is derived from an EMBL/GenBank/DDBJ whole genome shotgun (WGS) entry which is preliminary data.</text>
</comment>
<reference evidence="3 5" key="1">
    <citation type="submission" date="2018-06" db="EMBL/GenBank/DDBJ databases">
        <title>Genomic Encyclopedia of Archaeal and Bacterial Type Strains, Phase II (KMG-II): from individual species to whole genera.</title>
        <authorList>
            <person name="Goeker M."/>
        </authorList>
    </citation>
    <scope>NUCLEOTIDE SEQUENCE [LARGE SCALE GENOMIC DNA]</scope>
    <source>
        <strain evidence="3 5">DSM 22686</strain>
    </source>
</reference>
<evidence type="ECO:0000313" key="4">
    <source>
        <dbReference type="EMBL" id="TXD78579.1"/>
    </source>
</evidence>
<dbReference type="InterPro" id="IPR055087">
    <property type="entry name" value="GldL-like_N"/>
</dbReference>
<organism evidence="3 5">
    <name type="scientific">Algoriphagus ratkowskyi</name>
    <dbReference type="NCBI Taxonomy" id="57028"/>
    <lineage>
        <taxon>Bacteria</taxon>
        <taxon>Pseudomonadati</taxon>
        <taxon>Bacteroidota</taxon>
        <taxon>Cytophagia</taxon>
        <taxon>Cytophagales</taxon>
        <taxon>Cyclobacteriaceae</taxon>
        <taxon>Algoriphagus</taxon>
    </lineage>
</organism>
<name>A0A2W7RH36_9BACT</name>
<keyword evidence="1" id="KW-0812">Transmembrane</keyword>
<evidence type="ECO:0000256" key="1">
    <source>
        <dbReference type="SAM" id="Phobius"/>
    </source>
</evidence>
<keyword evidence="1" id="KW-0472">Membrane</keyword>
<dbReference type="InterPro" id="IPR019852">
    <property type="entry name" value="Motility-assoc_prot_GldL"/>
</dbReference>
<dbReference type="Proteomes" id="UP000321927">
    <property type="component" value="Unassembled WGS sequence"/>
</dbReference>
<keyword evidence="6" id="KW-1185">Reference proteome</keyword>
<dbReference type="NCBIfam" id="TIGR03513">
    <property type="entry name" value="GldL_gliding"/>
    <property type="match status" value="1"/>
</dbReference>
<proteinExistence type="predicted"/>
<accession>A0A2W7RH36</accession>
<keyword evidence="1" id="KW-1133">Transmembrane helix</keyword>
<dbReference type="EMBL" id="VORV01000004">
    <property type="protein sequence ID" value="TXD78579.1"/>
    <property type="molecule type" value="Genomic_DNA"/>
</dbReference>
<dbReference type="Pfam" id="PF22827">
    <property type="entry name" value="GldL_N"/>
    <property type="match status" value="1"/>
</dbReference>
<dbReference type="AlphaFoldDB" id="A0A2W7RH36"/>
<feature type="domain" description="Gliding motility protein GldL-like N-terminal" evidence="2">
    <location>
        <begin position="20"/>
        <end position="81"/>
    </location>
</feature>
<dbReference type="OrthoDB" id="1466660at2"/>
<evidence type="ECO:0000313" key="6">
    <source>
        <dbReference type="Proteomes" id="UP000321927"/>
    </source>
</evidence>
<dbReference type="Proteomes" id="UP000249115">
    <property type="component" value="Unassembled WGS sequence"/>
</dbReference>